<dbReference type="Gene3D" id="1.20.1070.10">
    <property type="entry name" value="Rhodopsin 7-helix transmembrane proteins"/>
    <property type="match status" value="1"/>
</dbReference>
<evidence type="ECO:0000313" key="9">
    <source>
        <dbReference type="WBParaSite" id="ACRNAN_scaffold6728.g16832.t1"/>
    </source>
</evidence>
<feature type="transmembrane region" description="Helical" evidence="6">
    <location>
        <begin position="23"/>
        <end position="46"/>
    </location>
</feature>
<dbReference type="GO" id="GO:0004888">
    <property type="term" value="F:transmembrane signaling receptor activity"/>
    <property type="evidence" value="ECO:0007669"/>
    <property type="project" value="InterPro"/>
</dbReference>
<dbReference type="AlphaFoldDB" id="A0A914E9S8"/>
<name>A0A914E9S8_9BILA</name>
<evidence type="ECO:0000256" key="1">
    <source>
        <dbReference type="ARBA" id="ARBA00004141"/>
    </source>
</evidence>
<reference evidence="9" key="1">
    <citation type="submission" date="2022-11" db="UniProtKB">
        <authorList>
            <consortium name="WormBaseParasite"/>
        </authorList>
    </citation>
    <scope>IDENTIFICATION</scope>
</reference>
<evidence type="ECO:0000256" key="5">
    <source>
        <dbReference type="ARBA" id="ARBA00023136"/>
    </source>
</evidence>
<keyword evidence="3 6" id="KW-0812">Transmembrane</keyword>
<dbReference type="WBParaSite" id="ACRNAN_scaffold6728.g16832.t1">
    <property type="protein sequence ID" value="ACRNAN_scaffold6728.g16832.t1"/>
    <property type="gene ID" value="ACRNAN_scaffold6728.g16832"/>
</dbReference>
<evidence type="ECO:0000256" key="6">
    <source>
        <dbReference type="RuleBase" id="RU280813"/>
    </source>
</evidence>
<keyword evidence="8" id="KW-1185">Reference proteome</keyword>
<dbReference type="InterPro" id="IPR000609">
    <property type="entry name" value="7TM_GPCR_serpentine_rcpt_Srg"/>
</dbReference>
<comment type="similarity">
    <text evidence="2 6">Belongs to the nematode receptor-like protein srg family.</text>
</comment>
<dbReference type="InterPro" id="IPR017452">
    <property type="entry name" value="GPCR_Rhodpsn_7TM"/>
</dbReference>
<feature type="domain" description="G-protein coupled receptors family 1 profile" evidence="7">
    <location>
        <begin position="38"/>
        <end position="159"/>
    </location>
</feature>
<dbReference type="PANTHER" id="PTHR31627">
    <property type="entry name" value="SERPENTINE RECEPTOR CLASS GAMMA-RELATED"/>
    <property type="match status" value="1"/>
</dbReference>
<dbReference type="GO" id="GO:0016020">
    <property type="term" value="C:membrane"/>
    <property type="evidence" value="ECO:0007669"/>
    <property type="project" value="UniProtKB-SubCell"/>
</dbReference>
<evidence type="ECO:0000313" key="8">
    <source>
        <dbReference type="Proteomes" id="UP000887540"/>
    </source>
</evidence>
<keyword evidence="5 6" id="KW-0472">Membrane</keyword>
<evidence type="ECO:0000256" key="4">
    <source>
        <dbReference type="ARBA" id="ARBA00022989"/>
    </source>
</evidence>
<dbReference type="PANTHER" id="PTHR31627:SF42">
    <property type="entry name" value="G_PROTEIN_RECEP_F1_2 DOMAIN-CONTAINING PROTEIN-RELATED"/>
    <property type="match status" value="1"/>
</dbReference>
<comment type="caution">
    <text evidence="6">Lacks conserved residue(s) required for the propagation of feature annotation.</text>
</comment>
<accession>A0A914E9S8</accession>
<sequence>MDNNSPEPIICGISALYVPWKNYITPITLAYGLPLLCLNARVIWVLMKNRKKEELNSSFYMVFVLASITDSLFWIVNEIVARITMTPITNFILDWMPTRGVITSGIFFLSAYLFFAEMHITILTSLNRLISVVFPFSHKLRGLSKNLSNPGKKSTLGLS</sequence>
<dbReference type="SUPFAM" id="SSF81321">
    <property type="entry name" value="Family A G protein-coupled receptor-like"/>
    <property type="match status" value="1"/>
</dbReference>
<keyword evidence="4 6" id="KW-1133">Transmembrane helix</keyword>
<organism evidence="8 9">
    <name type="scientific">Acrobeloides nanus</name>
    <dbReference type="NCBI Taxonomy" id="290746"/>
    <lineage>
        <taxon>Eukaryota</taxon>
        <taxon>Metazoa</taxon>
        <taxon>Ecdysozoa</taxon>
        <taxon>Nematoda</taxon>
        <taxon>Chromadorea</taxon>
        <taxon>Rhabditida</taxon>
        <taxon>Tylenchina</taxon>
        <taxon>Cephalobomorpha</taxon>
        <taxon>Cephaloboidea</taxon>
        <taxon>Cephalobidae</taxon>
        <taxon>Acrobeloides</taxon>
    </lineage>
</organism>
<evidence type="ECO:0000256" key="2">
    <source>
        <dbReference type="ARBA" id="ARBA00005692"/>
    </source>
</evidence>
<dbReference type="InterPro" id="IPR051119">
    <property type="entry name" value="Nematode_SR-like"/>
</dbReference>
<proteinExistence type="inferred from homology"/>
<feature type="transmembrane region" description="Helical" evidence="6">
    <location>
        <begin position="58"/>
        <end position="76"/>
    </location>
</feature>
<dbReference type="PROSITE" id="PS50262">
    <property type="entry name" value="G_PROTEIN_RECEP_F1_2"/>
    <property type="match status" value="1"/>
</dbReference>
<dbReference type="Proteomes" id="UP000887540">
    <property type="component" value="Unplaced"/>
</dbReference>
<evidence type="ECO:0000259" key="7">
    <source>
        <dbReference type="PROSITE" id="PS50262"/>
    </source>
</evidence>
<comment type="subcellular location">
    <subcellularLocation>
        <location evidence="1">Membrane</location>
        <topology evidence="1">Multi-pass membrane protein</topology>
    </subcellularLocation>
</comment>
<evidence type="ECO:0000256" key="3">
    <source>
        <dbReference type="ARBA" id="ARBA00022692"/>
    </source>
</evidence>
<protein>
    <recommendedName>
        <fullName evidence="6">Serpentine receptor class gamma</fullName>
    </recommendedName>
</protein>
<dbReference type="Pfam" id="PF02118">
    <property type="entry name" value="Srg"/>
    <property type="match status" value="1"/>
</dbReference>
<dbReference type="GO" id="GO:0007606">
    <property type="term" value="P:sensory perception of chemical stimulus"/>
    <property type="evidence" value="ECO:0007669"/>
    <property type="project" value="UniProtKB-UniRule"/>
</dbReference>
<feature type="transmembrane region" description="Helical" evidence="6">
    <location>
        <begin position="96"/>
        <end position="115"/>
    </location>
</feature>